<evidence type="ECO:0000259" key="2">
    <source>
        <dbReference type="PROSITE" id="PS51792"/>
    </source>
</evidence>
<proteinExistence type="predicted"/>
<comment type="caution">
    <text evidence="3">The sequence shown here is derived from an EMBL/GenBank/DDBJ whole genome shotgun (WGS) entry which is preliminary data.</text>
</comment>
<reference evidence="3 4" key="1">
    <citation type="submission" date="2024-01" db="EMBL/GenBank/DDBJ databases">
        <authorList>
            <person name="Waweru B."/>
        </authorList>
    </citation>
    <scope>NUCLEOTIDE SEQUENCE [LARGE SCALE GENOMIC DNA]</scope>
</reference>
<organism evidence="3 4">
    <name type="scientific">Dovyalis caffra</name>
    <dbReference type="NCBI Taxonomy" id="77055"/>
    <lineage>
        <taxon>Eukaryota</taxon>
        <taxon>Viridiplantae</taxon>
        <taxon>Streptophyta</taxon>
        <taxon>Embryophyta</taxon>
        <taxon>Tracheophyta</taxon>
        <taxon>Spermatophyta</taxon>
        <taxon>Magnoliopsida</taxon>
        <taxon>eudicotyledons</taxon>
        <taxon>Gunneridae</taxon>
        <taxon>Pentapetalae</taxon>
        <taxon>rosids</taxon>
        <taxon>fabids</taxon>
        <taxon>Malpighiales</taxon>
        <taxon>Salicaceae</taxon>
        <taxon>Flacourtieae</taxon>
        <taxon>Dovyalis</taxon>
    </lineage>
</organism>
<accession>A0AAV1S1C6</accession>
<feature type="domain" description="Yippee" evidence="2">
    <location>
        <begin position="1"/>
        <end position="58"/>
    </location>
</feature>
<dbReference type="AlphaFoldDB" id="A0AAV1S1C6"/>
<feature type="compositionally biased region" description="Acidic residues" evidence="1">
    <location>
        <begin position="76"/>
        <end position="92"/>
    </location>
</feature>
<sequence length="92" mass="10452">MGRLFLIDLKGSFYSCKYCRTPLALKEDLLSKVTAYEKSQKYKEGNFVLERCKVLDPDGHPYVPSQVVHNGQEPEIGQESEDDEEPEIGQEG</sequence>
<dbReference type="InterPro" id="IPR034751">
    <property type="entry name" value="Yippee"/>
</dbReference>
<dbReference type="Proteomes" id="UP001314170">
    <property type="component" value="Unassembled WGS sequence"/>
</dbReference>
<evidence type="ECO:0000313" key="3">
    <source>
        <dbReference type="EMBL" id="CAK7343964.1"/>
    </source>
</evidence>
<gene>
    <name evidence="3" type="ORF">DCAF_LOCUS17579</name>
</gene>
<keyword evidence="4" id="KW-1185">Reference proteome</keyword>
<name>A0AAV1S1C6_9ROSI</name>
<dbReference type="EMBL" id="CAWUPB010001160">
    <property type="protein sequence ID" value="CAK7343964.1"/>
    <property type="molecule type" value="Genomic_DNA"/>
</dbReference>
<evidence type="ECO:0000256" key="1">
    <source>
        <dbReference type="SAM" id="MobiDB-lite"/>
    </source>
</evidence>
<evidence type="ECO:0000313" key="4">
    <source>
        <dbReference type="Proteomes" id="UP001314170"/>
    </source>
</evidence>
<protein>
    <recommendedName>
        <fullName evidence="2">Yippee domain-containing protein</fullName>
    </recommendedName>
</protein>
<feature type="region of interest" description="Disordered" evidence="1">
    <location>
        <begin position="63"/>
        <end position="92"/>
    </location>
</feature>
<dbReference type="PROSITE" id="PS51792">
    <property type="entry name" value="YIPPEE"/>
    <property type="match status" value="1"/>
</dbReference>